<evidence type="ECO:0000313" key="2">
    <source>
        <dbReference type="Proteomes" id="UP001500909"/>
    </source>
</evidence>
<gene>
    <name evidence="1" type="ORF">GCM10010361_47180</name>
</gene>
<name>A0ABN1AIE2_9ACTN</name>
<dbReference type="RefSeq" id="WP_346097150.1">
    <property type="nucleotide sequence ID" value="NZ_BAAABY010000033.1"/>
</dbReference>
<dbReference type="Proteomes" id="UP001500909">
    <property type="component" value="Unassembled WGS sequence"/>
</dbReference>
<organism evidence="1 2">
    <name type="scientific">Streptomyces olivaceiscleroticus</name>
    <dbReference type="NCBI Taxonomy" id="68245"/>
    <lineage>
        <taxon>Bacteria</taxon>
        <taxon>Bacillati</taxon>
        <taxon>Actinomycetota</taxon>
        <taxon>Actinomycetes</taxon>
        <taxon>Kitasatosporales</taxon>
        <taxon>Streptomycetaceae</taxon>
        <taxon>Streptomyces</taxon>
    </lineage>
</organism>
<sequence length="138" mass="15287">MEMPVDASGGQSTNAAFRAFVDRYAPAITDWMAEQHRSLNKVHSQISHGARLVVSDMEVRGLPHPKRWHEEGLLDHATAVCSTAIINRLLTRRTAPAFRQAGRCSPSSGLRPATEEFVIQVALQPDHLRGTVEGLIFY</sequence>
<dbReference type="EMBL" id="BAAABY010000033">
    <property type="protein sequence ID" value="GAA0477269.1"/>
    <property type="molecule type" value="Genomic_DNA"/>
</dbReference>
<evidence type="ECO:0000313" key="1">
    <source>
        <dbReference type="EMBL" id="GAA0477269.1"/>
    </source>
</evidence>
<evidence type="ECO:0008006" key="3">
    <source>
        <dbReference type="Google" id="ProtNLM"/>
    </source>
</evidence>
<keyword evidence="2" id="KW-1185">Reference proteome</keyword>
<accession>A0ABN1AIE2</accession>
<reference evidence="1 2" key="1">
    <citation type="journal article" date="2019" name="Int. J. Syst. Evol. Microbiol.">
        <title>The Global Catalogue of Microorganisms (GCM) 10K type strain sequencing project: providing services to taxonomists for standard genome sequencing and annotation.</title>
        <authorList>
            <consortium name="The Broad Institute Genomics Platform"/>
            <consortium name="The Broad Institute Genome Sequencing Center for Infectious Disease"/>
            <person name="Wu L."/>
            <person name="Ma J."/>
        </authorList>
    </citation>
    <scope>NUCLEOTIDE SEQUENCE [LARGE SCALE GENOMIC DNA]</scope>
    <source>
        <strain evidence="1 2">JCM 4805</strain>
    </source>
</reference>
<proteinExistence type="predicted"/>
<protein>
    <recommendedName>
        <fullName evidence="3">Transposase</fullName>
    </recommendedName>
</protein>
<comment type="caution">
    <text evidence="1">The sequence shown here is derived from an EMBL/GenBank/DDBJ whole genome shotgun (WGS) entry which is preliminary data.</text>
</comment>